<evidence type="ECO:0000313" key="2">
    <source>
        <dbReference type="EMBL" id="CAB9513311.1"/>
    </source>
</evidence>
<dbReference type="InterPro" id="IPR036412">
    <property type="entry name" value="HAD-like_sf"/>
</dbReference>
<name>A0A9N8HGL4_9STRA</name>
<dbReference type="SUPFAM" id="SSF56784">
    <property type="entry name" value="HAD-like"/>
    <property type="match status" value="1"/>
</dbReference>
<organism evidence="2 3">
    <name type="scientific">Seminavis robusta</name>
    <dbReference type="NCBI Taxonomy" id="568900"/>
    <lineage>
        <taxon>Eukaryota</taxon>
        <taxon>Sar</taxon>
        <taxon>Stramenopiles</taxon>
        <taxon>Ochrophyta</taxon>
        <taxon>Bacillariophyta</taxon>
        <taxon>Bacillariophyceae</taxon>
        <taxon>Bacillariophycidae</taxon>
        <taxon>Naviculales</taxon>
        <taxon>Naviculaceae</taxon>
        <taxon>Seminavis</taxon>
    </lineage>
</organism>
<keyword evidence="3" id="KW-1185">Reference proteome</keyword>
<gene>
    <name evidence="2" type="ORF">SEMRO_584_G170800.1</name>
</gene>
<dbReference type="OrthoDB" id="10267182at2759"/>
<dbReference type="PANTHER" id="PTHR20889">
    <property type="entry name" value="PHOSPHATASE, ORPHAN 1, 2"/>
    <property type="match status" value="1"/>
</dbReference>
<comment type="caution">
    <text evidence="2">The sequence shown here is derived from an EMBL/GenBank/DDBJ whole genome shotgun (WGS) entry which is preliminary data.</text>
</comment>
<feature type="region of interest" description="Disordered" evidence="1">
    <location>
        <begin position="333"/>
        <end position="365"/>
    </location>
</feature>
<dbReference type="InterPro" id="IPR016965">
    <property type="entry name" value="Pase_PHOSPHO-typ"/>
</dbReference>
<proteinExistence type="predicted"/>
<dbReference type="Gene3D" id="3.40.50.1000">
    <property type="entry name" value="HAD superfamily/HAD-like"/>
    <property type="match status" value="1"/>
</dbReference>
<dbReference type="AlphaFoldDB" id="A0A9N8HGL4"/>
<dbReference type="PANTHER" id="PTHR20889:SF12">
    <property type="entry name" value="LP01149P"/>
    <property type="match status" value="1"/>
</dbReference>
<reference evidence="2" key="1">
    <citation type="submission" date="2020-06" db="EMBL/GenBank/DDBJ databases">
        <authorList>
            <consortium name="Plant Systems Biology data submission"/>
        </authorList>
    </citation>
    <scope>NUCLEOTIDE SEQUENCE</scope>
    <source>
        <strain evidence="2">D6</strain>
    </source>
</reference>
<feature type="compositionally biased region" description="Basic and acidic residues" evidence="1">
    <location>
        <begin position="335"/>
        <end position="348"/>
    </location>
</feature>
<dbReference type="EMBL" id="CAICTM010000583">
    <property type="protein sequence ID" value="CAB9513311.1"/>
    <property type="molecule type" value="Genomic_DNA"/>
</dbReference>
<sequence length="407" mass="44454">MMLATSSALLQREALTRTLLLSRSPAARRSNVIVTAANSTRSVRFSSSALPSTTMGATASRLLGAAFMGLSGCWWISSTPVRLEPAGSPHTLFVWDFDWTVINCNSDEYIPAQFLGDQEMEKRLRALFKECKDWHVCVETLVNQVMDEQRLTQKQVLSAAGKMPYLTGVRAALDKIHDKHKRTGQMILSDGNTIFIGAFLQDNGLTDHFTHGIITNAGLWIDKSDDGASKSLDKNNNSKRLQVIHQSKQYGGHDCDECPNNLCKTQALSKALEQFSSGPTIGSNIIPTGATTSSSSSSRPRIVYVGDGSNDACPVLHVLREGDVMLARVGNRRKFANERSGPETDHEATTPAKGQPPKGRGGSFGVLPALVRAKEGDPPIVPKCQVWEWTTGDELSQFVDKLLRDVK</sequence>
<dbReference type="Proteomes" id="UP001153069">
    <property type="component" value="Unassembled WGS sequence"/>
</dbReference>
<dbReference type="InterPro" id="IPR023214">
    <property type="entry name" value="HAD_sf"/>
</dbReference>
<evidence type="ECO:0000313" key="3">
    <source>
        <dbReference type="Proteomes" id="UP001153069"/>
    </source>
</evidence>
<evidence type="ECO:0000256" key="1">
    <source>
        <dbReference type="SAM" id="MobiDB-lite"/>
    </source>
</evidence>
<accession>A0A9N8HGL4</accession>
<dbReference type="Pfam" id="PF06888">
    <property type="entry name" value="Put_Phosphatase"/>
    <property type="match status" value="1"/>
</dbReference>
<protein>
    <submittedName>
        <fullName evidence="2">Pyridoxal phosphate phosphatase PHOSPHO2</fullName>
    </submittedName>
</protein>
<dbReference type="GO" id="GO:0016791">
    <property type="term" value="F:phosphatase activity"/>
    <property type="evidence" value="ECO:0007669"/>
    <property type="project" value="InterPro"/>
</dbReference>